<keyword evidence="4 6" id="KW-0505">Motor protein</keyword>
<keyword evidence="5 6" id="KW-0009">Actin-binding</keyword>
<dbReference type="GO" id="GO:0005737">
    <property type="term" value="C:cytoplasm"/>
    <property type="evidence" value="ECO:0007669"/>
    <property type="project" value="TreeGrafter"/>
</dbReference>
<dbReference type="Pfam" id="PF00063">
    <property type="entry name" value="Myosin_head"/>
    <property type="match status" value="2"/>
</dbReference>
<feature type="compositionally biased region" description="Basic and acidic residues" evidence="7">
    <location>
        <begin position="1523"/>
        <end position="1550"/>
    </location>
</feature>
<dbReference type="PANTHER" id="PTHR13140">
    <property type="entry name" value="MYOSIN"/>
    <property type="match status" value="1"/>
</dbReference>
<dbReference type="Gene3D" id="3.40.850.10">
    <property type="entry name" value="Kinesin motor domain"/>
    <property type="match status" value="2"/>
</dbReference>
<gene>
    <name evidence="9" type="primary">MY18A</name>
    <name evidence="9" type="ORF">TR151194</name>
</gene>
<comment type="similarity">
    <text evidence="6">Belongs to the TRAFAC class myosin-kinesin ATPase superfamily. Myosin family.</text>
</comment>
<dbReference type="Gene3D" id="1.20.58.530">
    <property type="match status" value="1"/>
</dbReference>
<accession>A0A0X3Q4W6</accession>
<dbReference type="GO" id="GO:0007015">
    <property type="term" value="P:actin filament organization"/>
    <property type="evidence" value="ECO:0007669"/>
    <property type="project" value="TreeGrafter"/>
</dbReference>
<evidence type="ECO:0000256" key="7">
    <source>
        <dbReference type="SAM" id="MobiDB-lite"/>
    </source>
</evidence>
<feature type="binding site" evidence="6">
    <location>
        <begin position="438"/>
        <end position="445"/>
    </location>
    <ligand>
        <name>ATP</name>
        <dbReference type="ChEBI" id="CHEBI:30616"/>
    </ligand>
</feature>
<feature type="compositionally biased region" description="Polar residues" evidence="7">
    <location>
        <begin position="1173"/>
        <end position="1184"/>
    </location>
</feature>
<dbReference type="PROSITE" id="PS51456">
    <property type="entry name" value="MYOSIN_MOTOR"/>
    <property type="match status" value="1"/>
</dbReference>
<keyword evidence="2 6" id="KW-0067">ATP-binding</keyword>
<dbReference type="PANTHER" id="PTHR13140:SF706">
    <property type="entry name" value="DILUTE CLASS UNCONVENTIONAL MYOSIN, ISOFORM C"/>
    <property type="match status" value="1"/>
</dbReference>
<keyword evidence="3 6" id="KW-0518">Myosin</keyword>
<dbReference type="EMBL" id="GEEE01008729">
    <property type="protein sequence ID" value="JAP54496.1"/>
    <property type="molecule type" value="Transcribed_RNA"/>
</dbReference>
<evidence type="ECO:0000256" key="4">
    <source>
        <dbReference type="ARBA" id="ARBA00023175"/>
    </source>
</evidence>
<dbReference type="InterPro" id="IPR036961">
    <property type="entry name" value="Kinesin_motor_dom_sf"/>
</dbReference>
<dbReference type="InterPro" id="IPR036034">
    <property type="entry name" value="PDZ_sf"/>
</dbReference>
<feature type="compositionally biased region" description="Polar residues" evidence="7">
    <location>
        <begin position="1602"/>
        <end position="1621"/>
    </location>
</feature>
<protein>
    <submittedName>
        <fullName evidence="9">Unconventional myosin-XVIIIa</fullName>
    </submittedName>
</protein>
<dbReference type="InterPro" id="IPR001609">
    <property type="entry name" value="Myosin_head_motor_dom-like"/>
</dbReference>
<evidence type="ECO:0000256" key="5">
    <source>
        <dbReference type="ARBA" id="ARBA00023203"/>
    </source>
</evidence>
<dbReference type="Gene3D" id="1.10.10.820">
    <property type="match status" value="1"/>
</dbReference>
<dbReference type="SMART" id="SM00242">
    <property type="entry name" value="MYSc"/>
    <property type="match status" value="1"/>
</dbReference>
<reference evidence="9" key="1">
    <citation type="submission" date="2016-01" db="EMBL/GenBank/DDBJ databases">
        <title>Reference transcriptome for the parasite Schistocephalus solidus: insights into the molecular evolution of parasitism.</title>
        <authorList>
            <person name="Hebert F.O."/>
            <person name="Grambauer S."/>
            <person name="Barber I."/>
            <person name="Landry C.R."/>
            <person name="Aubin-Horth N."/>
        </authorList>
    </citation>
    <scope>NUCLEOTIDE SEQUENCE</scope>
</reference>
<evidence type="ECO:0000313" key="9">
    <source>
        <dbReference type="EMBL" id="JAP54496.1"/>
    </source>
</evidence>
<feature type="region of interest" description="Disordered" evidence="7">
    <location>
        <begin position="1173"/>
        <end position="1195"/>
    </location>
</feature>
<feature type="domain" description="Myosin motor" evidence="8">
    <location>
        <begin position="301"/>
        <end position="782"/>
    </location>
</feature>
<feature type="region of interest" description="Disordered" evidence="7">
    <location>
        <begin position="42"/>
        <end position="61"/>
    </location>
</feature>
<organism evidence="9">
    <name type="scientific">Schistocephalus solidus</name>
    <name type="common">Tapeworm</name>
    <dbReference type="NCBI Taxonomy" id="70667"/>
    <lineage>
        <taxon>Eukaryota</taxon>
        <taxon>Metazoa</taxon>
        <taxon>Spiralia</taxon>
        <taxon>Lophotrochozoa</taxon>
        <taxon>Platyhelminthes</taxon>
        <taxon>Cestoda</taxon>
        <taxon>Eucestoda</taxon>
        <taxon>Diphyllobothriidea</taxon>
        <taxon>Diphyllobothriidae</taxon>
        <taxon>Schistocephalus</taxon>
    </lineage>
</organism>
<dbReference type="SUPFAM" id="SSF52540">
    <property type="entry name" value="P-loop containing nucleoside triphosphate hydrolases"/>
    <property type="match status" value="1"/>
</dbReference>
<evidence type="ECO:0000256" key="3">
    <source>
        <dbReference type="ARBA" id="ARBA00023123"/>
    </source>
</evidence>
<dbReference type="GO" id="GO:0016459">
    <property type="term" value="C:myosin complex"/>
    <property type="evidence" value="ECO:0007669"/>
    <property type="project" value="UniProtKB-KW"/>
</dbReference>
<evidence type="ECO:0000256" key="6">
    <source>
        <dbReference type="PROSITE-ProRule" id="PRU00782"/>
    </source>
</evidence>
<dbReference type="Gene3D" id="2.30.42.10">
    <property type="match status" value="1"/>
</dbReference>
<dbReference type="InterPro" id="IPR027417">
    <property type="entry name" value="P-loop_NTPase"/>
</dbReference>
<evidence type="ECO:0000256" key="2">
    <source>
        <dbReference type="ARBA" id="ARBA00022840"/>
    </source>
</evidence>
<dbReference type="GO" id="GO:0051015">
    <property type="term" value="F:actin filament binding"/>
    <property type="evidence" value="ECO:0007669"/>
    <property type="project" value="TreeGrafter"/>
</dbReference>
<dbReference type="SUPFAM" id="SSF50156">
    <property type="entry name" value="PDZ domain-like"/>
    <property type="match status" value="1"/>
</dbReference>
<evidence type="ECO:0000256" key="1">
    <source>
        <dbReference type="ARBA" id="ARBA00022741"/>
    </source>
</evidence>
<dbReference type="GO" id="GO:0000146">
    <property type="term" value="F:microfilament motor activity"/>
    <property type="evidence" value="ECO:0007669"/>
    <property type="project" value="TreeGrafter"/>
</dbReference>
<sequence length="1638" mass="179060">MSLSQLSGLLPPSGSNRNEISKEAIKKIHEEIFGSDLSFDTESTDVVPTPRNRSPRTSFPSPNFLIKKSSRISVSLKRPLPNRGFGFILRKDKFDQQKIYAEPGSTGFSSGLIPGDVLLSVLGSQAKEHSLEQLVSLINSSASEYLVLNVEPSNDTLEFSLRSIPISVDLSLIMEDIDKVLDPQLRSAIESTVAKLSSTESASINVRSWIKIRGSFDMLSTLLSKFYSMAISKKLTKVASHKPDEVHTGDRVLFSHREGYSRGSVSEVLSSNRFRLRLDVTNQVVEALLEEINLANPEALDGVEDLLLLEHANESTFVYNLHSRFLSSLPYTYCADLALVAINPMRELNIYTDSLKQLFFNCHNRLDMPPHVYSVAQTALARLDAVFYLRQHYDAKSASEPPTGQSEAVSNGTLLTTSLFSQPSVALKIPTQAICLLGRSGAGKSISTEHILEYCICRAAFTDSADTLTAPKVRAVCCLLDAFTCSRTLLNTNASRSMRLFTIELTPSCSPSSPSSSSSMLLRPTRLQVDLFLLDKFRVTRRPEGEPTFHIFYYFLAGLQENLRRDFMLEDLSSPNLFMTPLQRAEDKALAKAHWEALCKAANLLGARFENEFMQGVCRLLAVIYHLGCAGATPAMPSENGDDSVRSRLSSRALGFINFSAAERAASLLGCSLEVLSSAVFEAPMGSKRYQDASSLDLLAGFVANLYAIAANSLKDLINSSLAPVQTRTKSVVEATMRTNTARLLVLDPPGLQCPESGGRASGGSFEDLLYNYANECLLQLYQSGHDTDKPTIVTTTDEMVSFLDNSNSISPSAASVAMAAANVAGGGQPGLEAGQGSFASEFVRRSLSPELPTRPVPALSQADASTGLLWLLDSATCSGNLQGYLRLVTQKYHEHKMRYSDRGVRVLRRLHRSGAFSLNHWNTTVPVQYHPAMWLSGCFASASPRCAISLLQRSTFSILRGFGDSMDEGASASTLSASSSSGLAATFISDVKYVIGLLRSSSLSLPAPSMDNMPTSLCGVRSDLHWVHCLLPVANAGLCQVIGTASQPANSTGARRFCVPLVRSQVRGIMLSPDLISCKPEACQRFLNLLHLPRPSFHPLPEVYFSVTQEPLSKPPPPPISPLAIAGLTNGGTVNSLSNTVSISKGESSLPLSPAEVFSVSPPTEGTKVTIQTTSANASSKVDSGNADNEDEDGDAATFLSSQIETDPVSPQLQPPQVASTEVVDKASPGAYTERDACPISSSPRGALLNSPLSELKVTTSSNGALTNASPQLISDDTRLDAATLVSTTLARSPSSSASTFNFIYGPAGREFPWDQFLSLPPADRGLIKQLRIQLEELEESREALLRKQRLLQAELEETQQTLHDQQRERHHAEARCLATQRQNSELASRVEELEENLEDMASRQRRSVIGASASSPALSAYVEELSQATEERNSLRQEVADLQERLKSAANERAGAMDVEIIYLKSRIRELEGRMELEASGKNRLQSTVDRLKEQLEQLSSERDRLITSLQAEKENNRQLMRSLRETREDKERLERKLTDCERQRQESVSEAAAYMQEKLRLQEELSQALRRRQSIRKMVSRSLRRNSTDSSEDDCVESHLSSCSGQSRSGIFSPNGSEAGSFLLGSARQSGEFHS</sequence>
<dbReference type="GO" id="GO:0016020">
    <property type="term" value="C:membrane"/>
    <property type="evidence" value="ECO:0007669"/>
    <property type="project" value="TreeGrafter"/>
</dbReference>
<dbReference type="Gene3D" id="1.20.120.720">
    <property type="entry name" value="Myosin VI head, motor domain, U50 subdomain"/>
    <property type="match status" value="1"/>
</dbReference>
<feature type="region of interest" description="Disordered" evidence="7">
    <location>
        <begin position="1523"/>
        <end position="1551"/>
    </location>
</feature>
<keyword evidence="1 6" id="KW-0547">Nucleotide-binding</keyword>
<name>A0A0X3Q4W6_SCHSO</name>
<evidence type="ECO:0000259" key="8">
    <source>
        <dbReference type="PROSITE" id="PS51456"/>
    </source>
</evidence>
<comment type="caution">
    <text evidence="6">Lacks conserved residue(s) required for the propagation of feature annotation.</text>
</comment>
<proteinExistence type="inferred from homology"/>
<dbReference type="GO" id="GO:0005524">
    <property type="term" value="F:ATP binding"/>
    <property type="evidence" value="ECO:0007669"/>
    <property type="project" value="UniProtKB-UniRule"/>
</dbReference>
<feature type="region of interest" description="Disordered" evidence="7">
    <location>
        <begin position="1581"/>
        <end position="1638"/>
    </location>
</feature>